<dbReference type="GO" id="GO:0000209">
    <property type="term" value="P:protein polyubiquitination"/>
    <property type="evidence" value="ECO:0000318"/>
    <property type="project" value="GO_Central"/>
</dbReference>
<dbReference type="Reactome" id="R-DDI-6782210">
    <property type="pathway name" value="Gap-filling DNA repair synthesis and ligation in TC-NER"/>
</dbReference>
<feature type="region of interest" description="Disordered" evidence="6">
    <location>
        <begin position="466"/>
        <end position="513"/>
    </location>
</feature>
<dbReference type="KEGG" id="ddi:DDB_G0276481"/>
<dbReference type="SMR" id="Q551N8"/>
<evidence type="ECO:0000313" key="8">
    <source>
        <dbReference type="Proteomes" id="UP000002195"/>
    </source>
</evidence>
<keyword evidence="1 5" id="KW-0853">WD repeat</keyword>
<dbReference type="RefSeq" id="XP_643081.1">
    <property type="nucleotide sequence ID" value="XM_637989.1"/>
</dbReference>
<dbReference type="EMBL" id="AAFI02000015">
    <property type="protein sequence ID" value="EAL69194.1"/>
    <property type="molecule type" value="Genomic_DNA"/>
</dbReference>
<dbReference type="GO" id="GO:0006283">
    <property type="term" value="P:transcription-coupled nucleotide-excision repair"/>
    <property type="evidence" value="ECO:0000250"/>
    <property type="project" value="dictyBase"/>
</dbReference>
<sequence length="513" mass="56939">MNKFLLKRELGICNERREIIDEIKRSIRHLDLSVYKQIINYNKGPINHLDIDVAENRYLLSVSGDGIIQIYDLFENLLNNKKNNEIKTEFQPILKINRKSNNNNNNNNSNSEGILLKGISSVQWYPIDTGIFFIGGVNGNVEVWDTNLGQVSQTFYLENCVNSISYSQVNCTNLLIAAATTDPKVRLCDMRTNSSVHCLTGHRESVLSIKWSPFSPNLIATASKDKTIRLWDIRRGDTFLFALDQYNGSGIGIGVGGGSGGESNDDVGNDIGGGNKNDLKQSKRYRQKLHKPKSLQTSSSSIIEKRNIGGGGGGIGGSANLTLKKEVPTAHNGTITSIAWTPDGNYLVSTGADSKIRLWDIQKGGANTMINYPNAHNVHKIPNQICLSTNGQYLFHPNGRAIHVYETATGNLVRQLKGHFEKVNCCVFNHCDQALISGSNDRLTLYWDNSNDDQIDDQQFLNEEKQNNQNNDDDNNNFQVTTNTTTKTSTTTTTSTTISPPTTLEDVDNWSDD</sequence>
<dbReference type="FunCoup" id="Q551N8">
    <property type="interactions" value="218"/>
</dbReference>
<evidence type="ECO:0000256" key="4">
    <source>
        <dbReference type="ARBA" id="ARBA00023204"/>
    </source>
</evidence>
<dbReference type="FunFam" id="2.130.10.10:FF:002953">
    <property type="entry name" value="Uncharacterized protein"/>
    <property type="match status" value="1"/>
</dbReference>
<dbReference type="Reactome" id="R-DDI-6781823">
    <property type="pathway name" value="Formation of TC-NER Pre-Incision Complex"/>
</dbReference>
<name>Q551N8_DICDI</name>
<dbReference type="Gene3D" id="2.130.10.10">
    <property type="entry name" value="YVTN repeat-like/Quinoprotein amine dehydrogenase"/>
    <property type="match status" value="2"/>
</dbReference>
<dbReference type="OMA" id="RICDIRT"/>
<feature type="compositionally biased region" description="Low complexity" evidence="6">
    <location>
        <begin position="476"/>
        <end position="503"/>
    </location>
</feature>
<dbReference type="Pfam" id="PF00400">
    <property type="entry name" value="WD40"/>
    <property type="match status" value="3"/>
</dbReference>
<keyword evidence="8" id="KW-1185">Reference proteome</keyword>
<dbReference type="GO" id="GO:0005634">
    <property type="term" value="C:nucleus"/>
    <property type="evidence" value="ECO:0000305"/>
    <property type="project" value="dictyBase"/>
</dbReference>
<feature type="compositionally biased region" description="Basic residues" evidence="6">
    <location>
        <begin position="282"/>
        <end position="293"/>
    </location>
</feature>
<dbReference type="PANTHER" id="PTHR46202">
    <property type="entry name" value="DNA EXCISION REPAIR PROTEIN ERCC-8"/>
    <property type="match status" value="1"/>
</dbReference>
<reference evidence="7 8" key="1">
    <citation type="journal article" date="2005" name="Nature">
        <title>The genome of the social amoeba Dictyostelium discoideum.</title>
        <authorList>
            <consortium name="The Dictyostelium discoideum Sequencing Consortium"/>
            <person name="Eichinger L."/>
            <person name="Pachebat J.A."/>
            <person name="Glockner G."/>
            <person name="Rajandream M.A."/>
            <person name="Sucgang R."/>
            <person name="Berriman M."/>
            <person name="Song J."/>
            <person name="Olsen R."/>
            <person name="Szafranski K."/>
            <person name="Xu Q."/>
            <person name="Tunggal B."/>
            <person name="Kummerfeld S."/>
            <person name="Madera M."/>
            <person name="Konfortov B.A."/>
            <person name="Rivero F."/>
            <person name="Bankier A.T."/>
            <person name="Lehmann R."/>
            <person name="Hamlin N."/>
            <person name="Davies R."/>
            <person name="Gaudet P."/>
            <person name="Fey P."/>
            <person name="Pilcher K."/>
            <person name="Chen G."/>
            <person name="Saunders D."/>
            <person name="Sodergren E."/>
            <person name="Davis P."/>
            <person name="Kerhornou A."/>
            <person name="Nie X."/>
            <person name="Hall N."/>
            <person name="Anjard C."/>
            <person name="Hemphill L."/>
            <person name="Bason N."/>
            <person name="Farbrother P."/>
            <person name="Desany B."/>
            <person name="Just E."/>
            <person name="Morio T."/>
            <person name="Rost R."/>
            <person name="Churcher C."/>
            <person name="Cooper J."/>
            <person name="Haydock S."/>
            <person name="van Driessche N."/>
            <person name="Cronin A."/>
            <person name="Goodhead I."/>
            <person name="Muzny D."/>
            <person name="Mourier T."/>
            <person name="Pain A."/>
            <person name="Lu M."/>
            <person name="Harper D."/>
            <person name="Lindsay R."/>
            <person name="Hauser H."/>
            <person name="James K."/>
            <person name="Quiles M."/>
            <person name="Madan Babu M."/>
            <person name="Saito T."/>
            <person name="Buchrieser C."/>
            <person name="Wardroper A."/>
            <person name="Felder M."/>
            <person name="Thangavelu M."/>
            <person name="Johnson D."/>
            <person name="Knights A."/>
            <person name="Loulseged H."/>
            <person name="Mungall K."/>
            <person name="Oliver K."/>
            <person name="Price C."/>
            <person name="Quail M.A."/>
            <person name="Urushihara H."/>
            <person name="Hernandez J."/>
            <person name="Rabbinowitsch E."/>
            <person name="Steffen D."/>
            <person name="Sanders M."/>
            <person name="Ma J."/>
            <person name="Kohara Y."/>
            <person name="Sharp S."/>
            <person name="Simmonds M."/>
            <person name="Spiegler S."/>
            <person name="Tivey A."/>
            <person name="Sugano S."/>
            <person name="White B."/>
            <person name="Walker D."/>
            <person name="Woodward J."/>
            <person name="Winckler T."/>
            <person name="Tanaka Y."/>
            <person name="Shaulsky G."/>
            <person name="Schleicher M."/>
            <person name="Weinstock G."/>
            <person name="Rosenthal A."/>
            <person name="Cox E.C."/>
            <person name="Chisholm R.L."/>
            <person name="Gibbs R."/>
            <person name="Loomis W.F."/>
            <person name="Platzer M."/>
            <person name="Kay R.R."/>
            <person name="Williams J."/>
            <person name="Dear P.H."/>
            <person name="Noegel A.A."/>
            <person name="Barrell B."/>
            <person name="Kuspa A."/>
        </authorList>
    </citation>
    <scope>NUCLEOTIDE SEQUENCE [LARGE SCALE GENOMIC DNA]</scope>
    <source>
        <strain evidence="7 8">AX4</strain>
    </source>
</reference>
<dbReference type="InterPro" id="IPR036322">
    <property type="entry name" value="WD40_repeat_dom_sf"/>
</dbReference>
<dbReference type="HOGENOM" id="CLU_032951_2_0_1"/>
<keyword evidence="2" id="KW-0677">Repeat</keyword>
<protein>
    <submittedName>
        <fullName evidence="7">WD40 repeat-containing protein</fullName>
    </submittedName>
</protein>
<dbReference type="PANTHER" id="PTHR46202:SF1">
    <property type="entry name" value="DNA EXCISION REPAIR PROTEIN ERCC-8"/>
    <property type="match status" value="1"/>
</dbReference>
<dbReference type="PhylomeDB" id="Q551N8"/>
<evidence type="ECO:0000256" key="2">
    <source>
        <dbReference type="ARBA" id="ARBA00022737"/>
    </source>
</evidence>
<feature type="region of interest" description="Disordered" evidence="6">
    <location>
        <begin position="262"/>
        <end position="309"/>
    </location>
</feature>
<dbReference type="PaxDb" id="44689-DDB0232366"/>
<dbReference type="PROSITE" id="PS50294">
    <property type="entry name" value="WD_REPEATS_REGION"/>
    <property type="match status" value="2"/>
</dbReference>
<evidence type="ECO:0000256" key="5">
    <source>
        <dbReference type="PROSITE-ProRule" id="PRU00221"/>
    </source>
</evidence>
<dbReference type="InterPro" id="IPR001680">
    <property type="entry name" value="WD40_rpt"/>
</dbReference>
<dbReference type="InterPro" id="IPR015943">
    <property type="entry name" value="WD40/YVTN_repeat-like_dom_sf"/>
</dbReference>
<dbReference type="InParanoid" id="Q551N8"/>
<dbReference type="eggNOG" id="KOG4283">
    <property type="taxonomic scope" value="Eukaryota"/>
</dbReference>
<dbReference type="GO" id="GO:0031464">
    <property type="term" value="C:Cul4A-RING E3 ubiquitin ligase complex"/>
    <property type="evidence" value="ECO:0000318"/>
    <property type="project" value="GO_Central"/>
</dbReference>
<dbReference type="GeneID" id="8620485"/>
<evidence type="ECO:0000256" key="6">
    <source>
        <dbReference type="SAM" id="MobiDB-lite"/>
    </source>
</evidence>
<dbReference type="SMART" id="SM00320">
    <property type="entry name" value="WD40"/>
    <property type="match status" value="6"/>
</dbReference>
<dbReference type="Proteomes" id="UP000002195">
    <property type="component" value="Unassembled WGS sequence"/>
</dbReference>
<dbReference type="GO" id="GO:0000109">
    <property type="term" value="C:nucleotide-excision repair complex"/>
    <property type="evidence" value="ECO:0000318"/>
    <property type="project" value="GO_Central"/>
</dbReference>
<accession>Q551N8</accession>
<proteinExistence type="predicted"/>
<dbReference type="AlphaFoldDB" id="Q551N8"/>
<evidence type="ECO:0000256" key="3">
    <source>
        <dbReference type="ARBA" id="ARBA00022763"/>
    </source>
</evidence>
<dbReference type="PRINTS" id="PR00320">
    <property type="entry name" value="GPROTEINBRPT"/>
</dbReference>
<dbReference type="Reactome" id="R-DDI-6782135">
    <property type="pathway name" value="Dual incision in TC-NER"/>
</dbReference>
<evidence type="ECO:0000256" key="1">
    <source>
        <dbReference type="ARBA" id="ARBA00022574"/>
    </source>
</evidence>
<dbReference type="GO" id="GO:0043161">
    <property type="term" value="P:proteasome-mediated ubiquitin-dependent protein catabolic process"/>
    <property type="evidence" value="ECO:0000318"/>
    <property type="project" value="GO_Central"/>
</dbReference>
<feature type="repeat" description="WD" evidence="5">
    <location>
        <begin position="416"/>
        <end position="457"/>
    </location>
</feature>
<feature type="repeat" description="WD" evidence="5">
    <location>
        <begin position="328"/>
        <end position="369"/>
    </location>
</feature>
<feature type="repeat" description="WD" evidence="5">
    <location>
        <begin position="199"/>
        <end position="241"/>
    </location>
</feature>
<dbReference type="STRING" id="44689.Q551N8"/>
<dbReference type="SUPFAM" id="SSF50978">
    <property type="entry name" value="WD40 repeat-like"/>
    <property type="match status" value="1"/>
</dbReference>
<dbReference type="Reactome" id="R-DDI-8951664">
    <property type="pathway name" value="Neddylation"/>
</dbReference>
<dbReference type="InterPro" id="IPR019775">
    <property type="entry name" value="WD40_repeat_CS"/>
</dbReference>
<organism evidence="7 8">
    <name type="scientific">Dictyostelium discoideum</name>
    <name type="common">Social amoeba</name>
    <dbReference type="NCBI Taxonomy" id="44689"/>
    <lineage>
        <taxon>Eukaryota</taxon>
        <taxon>Amoebozoa</taxon>
        <taxon>Evosea</taxon>
        <taxon>Eumycetozoa</taxon>
        <taxon>Dictyostelia</taxon>
        <taxon>Dictyosteliales</taxon>
        <taxon>Dictyosteliaceae</taxon>
        <taxon>Dictyostelium</taxon>
    </lineage>
</organism>
<dbReference type="PROSITE" id="PS50082">
    <property type="entry name" value="WD_REPEATS_2"/>
    <property type="match status" value="3"/>
</dbReference>
<dbReference type="InterPro" id="IPR020472">
    <property type="entry name" value="WD40_PAC1"/>
</dbReference>
<keyword evidence="4" id="KW-0234">DNA repair</keyword>
<dbReference type="dictyBase" id="DDB_G0276481">
    <property type="gene designation" value="ercc8"/>
</dbReference>
<dbReference type="PROSITE" id="PS00678">
    <property type="entry name" value="WD_REPEATS_1"/>
    <property type="match status" value="2"/>
</dbReference>
<evidence type="ECO:0000313" key="7">
    <source>
        <dbReference type="EMBL" id="EAL69194.1"/>
    </source>
</evidence>
<dbReference type="VEuPathDB" id="AmoebaDB:DDB_G0276481"/>
<comment type="caution">
    <text evidence="7">The sequence shown here is derived from an EMBL/GenBank/DDBJ whole genome shotgun (WGS) entry which is preliminary data.</text>
</comment>
<gene>
    <name evidence="7" type="primary">ercc8</name>
    <name evidence="7" type="ORF">DDB_G0276481</name>
</gene>
<keyword evidence="3" id="KW-0227">DNA damage</keyword>
<dbReference type="InterPro" id="IPR042238">
    <property type="entry name" value="Rad28/ERCC8/Ckn1/ATCSA-1"/>
</dbReference>